<reference evidence="9 12" key="1">
    <citation type="submission" date="2020-07" db="EMBL/GenBank/DDBJ databases">
        <title>Sequencing the genomes of 1000 actinobacteria strains.</title>
        <authorList>
            <person name="Klenk H.-P."/>
        </authorList>
    </citation>
    <scope>NUCLEOTIDE SEQUENCE [LARGE SCALE GENOMIC DNA]</scope>
    <source>
        <strain evidence="10 11">DSM 44104</strain>
        <strain evidence="9 12">DSM 44749</strain>
    </source>
</reference>
<feature type="transmembrane region" description="Helical" evidence="7">
    <location>
        <begin position="274"/>
        <end position="295"/>
    </location>
</feature>
<dbReference type="EMBL" id="JACCCZ010000001">
    <property type="protein sequence ID" value="NYG04443.1"/>
    <property type="molecule type" value="Genomic_DNA"/>
</dbReference>
<evidence type="ECO:0000313" key="12">
    <source>
        <dbReference type="Proteomes" id="UP000549695"/>
    </source>
</evidence>
<evidence type="ECO:0000256" key="4">
    <source>
        <dbReference type="ARBA" id="ARBA00022692"/>
    </source>
</evidence>
<dbReference type="EMBL" id="PHUJ01000003">
    <property type="protein sequence ID" value="PKB30057.1"/>
    <property type="molecule type" value="Genomic_DNA"/>
</dbReference>
<keyword evidence="12" id="KW-1185">Reference proteome</keyword>
<feature type="transmembrane region" description="Helical" evidence="7">
    <location>
        <begin position="137"/>
        <end position="163"/>
    </location>
</feature>
<evidence type="ECO:0000256" key="1">
    <source>
        <dbReference type="ARBA" id="ARBA00004429"/>
    </source>
</evidence>
<dbReference type="PANTHER" id="PTHR33362">
    <property type="entry name" value="SIALIC ACID TRAP TRANSPORTER PERMEASE PROTEIN SIAT-RELATED"/>
    <property type="match status" value="1"/>
</dbReference>
<evidence type="ECO:0000259" key="8">
    <source>
        <dbReference type="Pfam" id="PF06808"/>
    </source>
</evidence>
<proteinExistence type="predicted"/>
<organism evidence="9 12">
    <name type="scientific">Pseudonocardia alni</name>
    <name type="common">Amycolata alni</name>
    <dbReference type="NCBI Taxonomy" id="33907"/>
    <lineage>
        <taxon>Bacteria</taxon>
        <taxon>Bacillati</taxon>
        <taxon>Actinomycetota</taxon>
        <taxon>Actinomycetes</taxon>
        <taxon>Pseudonocardiales</taxon>
        <taxon>Pseudonocardiaceae</taxon>
        <taxon>Pseudonocardia</taxon>
    </lineage>
</organism>
<dbReference type="GeneID" id="98054398"/>
<feature type="transmembrane region" description="Helical" evidence="7">
    <location>
        <begin position="50"/>
        <end position="72"/>
    </location>
</feature>
<feature type="transmembrane region" description="Helical" evidence="7">
    <location>
        <begin position="169"/>
        <end position="195"/>
    </location>
</feature>
<evidence type="ECO:0000313" key="11">
    <source>
        <dbReference type="Proteomes" id="UP000232453"/>
    </source>
</evidence>
<dbReference type="Proteomes" id="UP000549695">
    <property type="component" value="Unassembled WGS sequence"/>
</dbReference>
<dbReference type="GO" id="GO:0005886">
    <property type="term" value="C:plasma membrane"/>
    <property type="evidence" value="ECO:0007669"/>
    <property type="project" value="UniProtKB-SubCell"/>
</dbReference>
<feature type="transmembrane region" description="Helical" evidence="7">
    <location>
        <begin position="307"/>
        <end position="329"/>
    </location>
</feature>
<evidence type="ECO:0000313" key="10">
    <source>
        <dbReference type="EMBL" id="PKB30057.1"/>
    </source>
</evidence>
<keyword evidence="5 7" id="KW-1133">Transmembrane helix</keyword>
<dbReference type="PIRSF" id="PIRSF006066">
    <property type="entry name" value="HI0050"/>
    <property type="match status" value="1"/>
</dbReference>
<evidence type="ECO:0000256" key="3">
    <source>
        <dbReference type="ARBA" id="ARBA00022519"/>
    </source>
</evidence>
<dbReference type="InterPro" id="IPR010656">
    <property type="entry name" value="DctM"/>
</dbReference>
<dbReference type="Proteomes" id="UP000232453">
    <property type="component" value="Unassembled WGS sequence"/>
</dbReference>
<evidence type="ECO:0000256" key="5">
    <source>
        <dbReference type="ARBA" id="ARBA00022989"/>
    </source>
</evidence>
<evidence type="ECO:0000256" key="7">
    <source>
        <dbReference type="SAM" id="Phobius"/>
    </source>
</evidence>
<dbReference type="PANTHER" id="PTHR33362:SF5">
    <property type="entry name" value="C4-DICARBOXYLATE TRAP TRANSPORTER LARGE PERMEASE PROTEIN DCTM"/>
    <property type="match status" value="1"/>
</dbReference>
<sequence>MVLAGVLVLLFVLLLARVPVGVAIGVSAVVGLLAHGGPSAAVGFLETTPYAAVSTYTLAAIPLFILMAQLVLKSGVTTELFAAARVWVGRVPAGLGVATTTTGATFAAVSGSSTAAAAALASTTIPEMEREHYDGRLANGLVAVVGTLAAMVPPSIILVFYAILAEVSVGQMLVAGLVPGLLVTVTIIVTTLVLVHRKPALAPAGRRYTLAEKLRTVPVLGPVALLFLLVVGSIYLGLTTPTESAGLGVAGALVIGLARRRLDLARIRDALVETLTSTAMILLIIASAYLFGYFMTLTRITGTLVDAIAGVAAPPLAIFALIALVYLVLGAFLDQLAILALTVPVVLPVVEQLGYDPIWFGVMIILLAEIGLVTPPLGMNVFIVSKATGRPAEEIFVGVLPYVAALLVLVAVLAALPGVVLWLPETMGG</sequence>
<accession>A0AA44UMA6</accession>
<keyword evidence="4 7" id="KW-0812">Transmembrane</keyword>
<keyword evidence="2" id="KW-1003">Cell membrane</keyword>
<feature type="transmembrane region" description="Helical" evidence="7">
    <location>
        <begin position="336"/>
        <end position="353"/>
    </location>
</feature>
<dbReference type="AlphaFoldDB" id="A0A852W667"/>
<dbReference type="InterPro" id="IPR004681">
    <property type="entry name" value="TRAP_DctM"/>
</dbReference>
<dbReference type="GO" id="GO:0022857">
    <property type="term" value="F:transmembrane transporter activity"/>
    <property type="evidence" value="ECO:0007669"/>
    <property type="project" value="TreeGrafter"/>
</dbReference>
<evidence type="ECO:0000256" key="2">
    <source>
        <dbReference type="ARBA" id="ARBA00022475"/>
    </source>
</evidence>
<comment type="caution">
    <text evidence="9">The sequence shown here is derived from an EMBL/GenBank/DDBJ whole genome shotgun (WGS) entry which is preliminary data.</text>
</comment>
<protein>
    <submittedName>
        <fullName evidence="9">Tripartite ATP-independent transporter DctM subunit</fullName>
    </submittedName>
</protein>
<feature type="transmembrane region" description="Helical" evidence="7">
    <location>
        <begin position="216"/>
        <end position="238"/>
    </location>
</feature>
<feature type="transmembrane region" description="Helical" evidence="7">
    <location>
        <begin position="395"/>
        <end position="423"/>
    </location>
</feature>
<dbReference type="Pfam" id="PF06808">
    <property type="entry name" value="DctM"/>
    <property type="match status" value="1"/>
</dbReference>
<evidence type="ECO:0000256" key="6">
    <source>
        <dbReference type="ARBA" id="ARBA00023136"/>
    </source>
</evidence>
<dbReference type="NCBIfam" id="TIGR00786">
    <property type="entry name" value="dctM"/>
    <property type="match status" value="1"/>
</dbReference>
<comment type="subcellular location">
    <subcellularLocation>
        <location evidence="1">Cell inner membrane</location>
        <topology evidence="1">Multi-pass membrane protein</topology>
    </subcellularLocation>
</comment>
<keyword evidence="3" id="KW-0997">Cell inner membrane</keyword>
<keyword evidence="6 7" id="KW-0472">Membrane</keyword>
<gene>
    <name evidence="10" type="ORF">ATL51_1707</name>
    <name evidence="9" type="ORF">HDA37_004728</name>
</gene>
<dbReference type="RefSeq" id="WP_100878241.1">
    <property type="nucleotide sequence ID" value="NZ_BAAAJZ010000012.1"/>
</dbReference>
<feature type="domain" description="TRAP C4-dicarboxylate transport system permease DctM subunit" evidence="8">
    <location>
        <begin position="7"/>
        <end position="418"/>
    </location>
</feature>
<feature type="transmembrane region" description="Helical" evidence="7">
    <location>
        <begin position="244"/>
        <end position="262"/>
    </location>
</feature>
<accession>A0A852W667</accession>
<name>A0A852W667_PSEA5</name>
<feature type="transmembrane region" description="Helical" evidence="7">
    <location>
        <begin position="359"/>
        <end position="383"/>
    </location>
</feature>
<evidence type="ECO:0000313" key="9">
    <source>
        <dbReference type="EMBL" id="NYG04443.1"/>
    </source>
</evidence>